<keyword evidence="4" id="KW-1185">Reference proteome</keyword>
<dbReference type="OrthoDB" id="1263058at2"/>
<accession>A0A1M7HZT4</accession>
<organism evidence="3 5">
    <name type="scientific">Chryseobacterium contaminans</name>
    <dbReference type="NCBI Taxonomy" id="1423959"/>
    <lineage>
        <taxon>Bacteria</taxon>
        <taxon>Pseudomonadati</taxon>
        <taxon>Bacteroidota</taxon>
        <taxon>Flavobacteriia</taxon>
        <taxon>Flavobacteriales</taxon>
        <taxon>Weeksellaceae</taxon>
        <taxon>Chryseobacterium group</taxon>
        <taxon>Chryseobacterium</taxon>
    </lineage>
</organism>
<evidence type="ECO:0008006" key="6">
    <source>
        <dbReference type="Google" id="ProtNLM"/>
    </source>
</evidence>
<gene>
    <name evidence="2" type="ORF">BBH99_05620</name>
    <name evidence="3" type="ORF">SAMN05444407_11348</name>
</gene>
<feature type="transmembrane region" description="Helical" evidence="1">
    <location>
        <begin position="75"/>
        <end position="96"/>
    </location>
</feature>
<keyword evidence="1" id="KW-0472">Membrane</keyword>
<feature type="transmembrane region" description="Helical" evidence="1">
    <location>
        <begin position="12"/>
        <end position="30"/>
    </location>
</feature>
<name>A0A1M7HZT4_9FLAO</name>
<reference evidence="2 4" key="1">
    <citation type="submission" date="2016-07" db="EMBL/GenBank/DDBJ databases">
        <authorList>
            <person name="Jeong J.-J."/>
            <person name="Kim D.W."/>
            <person name="Sang M.K."/>
            <person name="Choi I.-G."/>
            <person name="Kim K.D."/>
        </authorList>
    </citation>
    <scope>NUCLEOTIDE SEQUENCE [LARGE SCALE GENOMIC DNA]</scope>
    <source>
        <strain evidence="2 4">C-26</strain>
    </source>
</reference>
<proteinExistence type="predicted"/>
<keyword evidence="1" id="KW-1133">Transmembrane helix</keyword>
<evidence type="ECO:0000313" key="5">
    <source>
        <dbReference type="Proteomes" id="UP000184069"/>
    </source>
</evidence>
<evidence type="ECO:0000313" key="3">
    <source>
        <dbReference type="EMBL" id="SHM33899.1"/>
    </source>
</evidence>
<protein>
    <recommendedName>
        <fullName evidence="6">Branched-chain amino acid:cation transporter, LIVCS family</fullName>
    </recommendedName>
</protein>
<evidence type="ECO:0000313" key="2">
    <source>
        <dbReference type="EMBL" id="OCA79723.1"/>
    </source>
</evidence>
<dbReference type="EMBL" id="MAYF01000057">
    <property type="protein sequence ID" value="OCA79723.1"/>
    <property type="molecule type" value="Genomic_DNA"/>
</dbReference>
<dbReference type="Proteomes" id="UP000184069">
    <property type="component" value="Unassembled WGS sequence"/>
</dbReference>
<evidence type="ECO:0000313" key="4">
    <source>
        <dbReference type="Proteomes" id="UP000093508"/>
    </source>
</evidence>
<dbReference type="STRING" id="1423959.SAMN05444407_11348"/>
<evidence type="ECO:0000256" key="1">
    <source>
        <dbReference type="SAM" id="Phobius"/>
    </source>
</evidence>
<dbReference type="AlphaFoldDB" id="A0A1M7HZT4"/>
<sequence length="97" mass="10908">MENIKFSTAGKYTFLISLGVGTFLFLLFLITGNDLLLIYGFMYVIFAILVNVTVLVCELLVFLTDISERKDSGNSVLLLLANIPIAILYLLVIFNFY</sequence>
<feature type="transmembrane region" description="Helical" evidence="1">
    <location>
        <begin position="36"/>
        <end position="63"/>
    </location>
</feature>
<keyword evidence="1" id="KW-0812">Transmembrane</keyword>
<dbReference type="EMBL" id="FRBM01000013">
    <property type="protein sequence ID" value="SHM33899.1"/>
    <property type="molecule type" value="Genomic_DNA"/>
</dbReference>
<dbReference type="RefSeq" id="WP_066692855.1">
    <property type="nucleotide sequence ID" value="NZ_FRBM01000013.1"/>
</dbReference>
<dbReference type="Proteomes" id="UP000093508">
    <property type="component" value="Unassembled WGS sequence"/>
</dbReference>
<reference evidence="3 5" key="2">
    <citation type="submission" date="2016-11" db="EMBL/GenBank/DDBJ databases">
        <authorList>
            <person name="Jaros S."/>
            <person name="Januszkiewicz K."/>
            <person name="Wedrychowicz H."/>
        </authorList>
    </citation>
    <scope>NUCLEOTIDE SEQUENCE [LARGE SCALE GENOMIC DNA]</scope>
    <source>
        <strain evidence="3 5">DSM 27621</strain>
    </source>
</reference>